<dbReference type="InterPro" id="IPR038231">
    <property type="entry name" value="MepB-like_sf"/>
</dbReference>
<name>A0A942E5I0_9HYPH</name>
<dbReference type="Gene3D" id="3.40.1350.140">
    <property type="entry name" value="MepB-like"/>
    <property type="match status" value="1"/>
</dbReference>
<protein>
    <submittedName>
        <fullName evidence="1">MepB family protein</fullName>
    </submittedName>
</protein>
<keyword evidence="2" id="KW-1185">Reference proteome</keyword>
<dbReference type="EMBL" id="JAGXTP010000001">
    <property type="protein sequence ID" value="MBS3848623.1"/>
    <property type="molecule type" value="Genomic_DNA"/>
</dbReference>
<sequence length="148" mass="16096">MAEPESAQYYAFRLALNGASVVYRAARTTPTKIGQFVTLWHRPDPAGPIAPLDSASDIALAIIAVSDGAQQGQFVFDRATLLQRRIMSRAGVGGKRAIRVYPPWTRPIARDAIATQNWQTRYFLPLDGSDTVALVRQLCAAILPGSAE</sequence>
<dbReference type="Proteomes" id="UP000678281">
    <property type="component" value="Unassembled WGS sequence"/>
</dbReference>
<reference evidence="1" key="1">
    <citation type="submission" date="2021-04" db="EMBL/GenBank/DDBJ databases">
        <title>Devosia litorisediminis sp. nov., isolated from a sand dune.</title>
        <authorList>
            <person name="Park S."/>
            <person name="Yoon J.-H."/>
        </authorList>
    </citation>
    <scope>NUCLEOTIDE SEQUENCE</scope>
    <source>
        <strain evidence="1">BSSL-BM10</strain>
    </source>
</reference>
<accession>A0A942E5I0</accession>
<proteinExistence type="predicted"/>
<dbReference type="AlphaFoldDB" id="A0A942E5I0"/>
<gene>
    <name evidence="1" type="ORF">KD146_07930</name>
</gene>
<organism evidence="1 2">
    <name type="scientific">Devosia litorisediminis</name>
    <dbReference type="NCBI Taxonomy" id="2829817"/>
    <lineage>
        <taxon>Bacteria</taxon>
        <taxon>Pseudomonadati</taxon>
        <taxon>Pseudomonadota</taxon>
        <taxon>Alphaproteobacteria</taxon>
        <taxon>Hyphomicrobiales</taxon>
        <taxon>Devosiaceae</taxon>
        <taxon>Devosia</taxon>
    </lineage>
</organism>
<dbReference type="Pfam" id="PF08877">
    <property type="entry name" value="MepB-like"/>
    <property type="match status" value="1"/>
</dbReference>
<evidence type="ECO:0000313" key="2">
    <source>
        <dbReference type="Proteomes" id="UP000678281"/>
    </source>
</evidence>
<dbReference type="RefSeq" id="WP_212658157.1">
    <property type="nucleotide sequence ID" value="NZ_JAGXTP010000001.1"/>
</dbReference>
<comment type="caution">
    <text evidence="1">The sequence shown here is derived from an EMBL/GenBank/DDBJ whole genome shotgun (WGS) entry which is preliminary data.</text>
</comment>
<evidence type="ECO:0000313" key="1">
    <source>
        <dbReference type="EMBL" id="MBS3848623.1"/>
    </source>
</evidence>
<dbReference type="InterPro" id="IPR011235">
    <property type="entry name" value="MepB-like"/>
</dbReference>